<dbReference type="RefSeq" id="XP_073789692.1">
    <property type="nucleotide sequence ID" value="XM_073933591.1"/>
</dbReference>
<dbReference type="Proteomes" id="UP000000437">
    <property type="component" value="Chromosome 20"/>
</dbReference>
<reference evidence="2" key="1">
    <citation type="submission" date="2025-08" db="UniProtKB">
        <authorList>
            <consortium name="RefSeq"/>
        </authorList>
    </citation>
    <scope>IDENTIFICATION</scope>
    <source>
        <strain evidence="2">Tuebingen</strain>
        <tissue evidence="2">Fibroblasts and whole tissue</tissue>
    </source>
</reference>
<name>A0AC58I630_DANRE</name>
<evidence type="ECO:0000313" key="1">
    <source>
        <dbReference type="Proteomes" id="UP000000437"/>
    </source>
</evidence>
<proteinExistence type="predicted"/>
<accession>A0AC58I630</accession>
<sequence length="551" mass="61246">MLFTVLGVIALFLGERNNSSTVSGQEERFDRPEGLVTVSSVTNSDGREIGDWCKESSLHLEEQINVQIEEPSLKEPVDGQSEEQPPVEPDSVPGEEQPLVEPDSVPGEEQPLVEPDSVPGEEQPLVEPDSVPGEEQPLVEPDSVPGEEQPLVEPDSVPSEEQPLVEPDSVPGEEQPLVEPDSVPGEEQSLVEPDSVPSEEQSLVEPDSVHGDDQPLVEPVDGHSEDTESFSAEPGCSHDDPPNVVSAEPGCKDDVAQGATCQTEGSVPPQPEELKDQDTHIIEINSHHYEIGAELGKGSYGTVFAGTRLEDGLPVAVKIADFKIERYIFVPGFNHPLPAEIALHFLATKGPKVKELVQLLDWKVEDNRYFMVLERPIPSVSVTEFLRSHRGNIEEDVLQKIMFHTTIAADTCIKRGVLHRDIKPDNLLMNPQTNEVKLIDFGCGDLLMKYYYTTYLGTFQFSPPEAKTAGYYYAEPATVWSLGILQYVLMFKKFPDNHDLLKLNDRNLHQHGRSKECSDFISGCLQTLPWSRYKLNALRAHDWFKRIVKKI</sequence>
<organism evidence="1 2">
    <name type="scientific">Danio rerio</name>
    <name type="common">Zebrafish</name>
    <name type="synonym">Brachydanio rerio</name>
    <dbReference type="NCBI Taxonomy" id="7955"/>
    <lineage>
        <taxon>Eukaryota</taxon>
        <taxon>Metazoa</taxon>
        <taxon>Chordata</taxon>
        <taxon>Craniata</taxon>
        <taxon>Vertebrata</taxon>
        <taxon>Euteleostomi</taxon>
        <taxon>Actinopterygii</taxon>
        <taxon>Neopterygii</taxon>
        <taxon>Teleostei</taxon>
        <taxon>Ostariophysi</taxon>
        <taxon>Cypriniformes</taxon>
        <taxon>Danionidae</taxon>
        <taxon>Danioninae</taxon>
        <taxon>Danio</taxon>
    </lineage>
</organism>
<protein>
    <submittedName>
        <fullName evidence="2">Uncharacterized protein</fullName>
    </submittedName>
</protein>
<gene>
    <name evidence="2" type="primary">LOC108180288</name>
</gene>
<evidence type="ECO:0000313" key="2">
    <source>
        <dbReference type="RefSeq" id="XP_073789692.1"/>
    </source>
</evidence>
<keyword evidence="1" id="KW-1185">Reference proteome</keyword>